<dbReference type="EMBL" id="BGZK01001332">
    <property type="protein sequence ID" value="GBP77469.1"/>
    <property type="molecule type" value="Genomic_DNA"/>
</dbReference>
<reference evidence="1 2" key="1">
    <citation type="journal article" date="2019" name="Commun. Biol.">
        <title>The bagworm genome reveals a unique fibroin gene that provides high tensile strength.</title>
        <authorList>
            <person name="Kono N."/>
            <person name="Nakamura H."/>
            <person name="Ohtoshi R."/>
            <person name="Tomita M."/>
            <person name="Numata K."/>
            <person name="Arakawa K."/>
        </authorList>
    </citation>
    <scope>NUCLEOTIDE SEQUENCE [LARGE SCALE GENOMIC DNA]</scope>
</reference>
<organism evidence="1 2">
    <name type="scientific">Eumeta variegata</name>
    <name type="common">Bagworm moth</name>
    <name type="synonym">Eumeta japonica</name>
    <dbReference type="NCBI Taxonomy" id="151549"/>
    <lineage>
        <taxon>Eukaryota</taxon>
        <taxon>Metazoa</taxon>
        <taxon>Ecdysozoa</taxon>
        <taxon>Arthropoda</taxon>
        <taxon>Hexapoda</taxon>
        <taxon>Insecta</taxon>
        <taxon>Pterygota</taxon>
        <taxon>Neoptera</taxon>
        <taxon>Endopterygota</taxon>
        <taxon>Lepidoptera</taxon>
        <taxon>Glossata</taxon>
        <taxon>Ditrysia</taxon>
        <taxon>Tineoidea</taxon>
        <taxon>Psychidae</taxon>
        <taxon>Oiketicinae</taxon>
        <taxon>Eumeta</taxon>
    </lineage>
</organism>
<dbReference type="Proteomes" id="UP000299102">
    <property type="component" value="Unassembled WGS sequence"/>
</dbReference>
<keyword evidence="2" id="KW-1185">Reference proteome</keyword>
<name>A0A4C1YS35_EUMVA</name>
<sequence>MSAKIFFFTLCKKYFTKRKSDLSRGSSRARAAKVARNQESSAHAELRRQQQAERQSILRAAETPLQTRVQVERQGEQQAARRAIETHEQRKREEFVLQKCRPYAVEISCVYFKGDEQNEVSRRCQYIQVVERDAVLKIQRMLHSHNLLLNIFKSAIEDWPSDNYKVVIHADLTPRGKHERRYNALMVNEVAVLVTDDPCSPRNKVLRAHDNKLKRIAYTHKFYDAL</sequence>
<evidence type="ECO:0000313" key="1">
    <source>
        <dbReference type="EMBL" id="GBP77469.1"/>
    </source>
</evidence>
<proteinExistence type="predicted"/>
<comment type="caution">
    <text evidence="1">The sequence shown here is derived from an EMBL/GenBank/DDBJ whole genome shotgun (WGS) entry which is preliminary data.</text>
</comment>
<accession>A0A4C1YS35</accession>
<evidence type="ECO:0000313" key="2">
    <source>
        <dbReference type="Proteomes" id="UP000299102"/>
    </source>
</evidence>
<gene>
    <name evidence="1" type="ORF">EVAR_56080_1</name>
</gene>
<dbReference type="AlphaFoldDB" id="A0A4C1YS35"/>
<protein>
    <submittedName>
        <fullName evidence="1">Uncharacterized protein</fullName>
    </submittedName>
</protein>
<dbReference type="OrthoDB" id="10051381at2759"/>